<dbReference type="EC" id="2.1.1.77" evidence="3"/>
<dbReference type="InterPro" id="IPR029063">
    <property type="entry name" value="SAM-dependent_MTases_sf"/>
</dbReference>
<evidence type="ECO:0000256" key="6">
    <source>
        <dbReference type="ARBA" id="ARBA00022603"/>
    </source>
</evidence>
<protein>
    <recommendedName>
        <fullName evidence="4">Protein-L-isoaspartate O-methyltransferase</fullName>
        <ecNumber evidence="3">2.1.1.77</ecNumber>
    </recommendedName>
    <alternativeName>
        <fullName evidence="11">L-isoaspartyl protein carboxyl methyltransferase</fullName>
    </alternativeName>
    <alternativeName>
        <fullName evidence="9">Protein L-isoaspartyl methyltransferase</fullName>
    </alternativeName>
    <alternativeName>
        <fullName evidence="10">Protein-beta-aspartate methyltransferase</fullName>
    </alternativeName>
</protein>
<organism evidence="12 13">
    <name type="scientific">Streptomyces pini</name>
    <dbReference type="NCBI Taxonomy" id="1520580"/>
    <lineage>
        <taxon>Bacteria</taxon>
        <taxon>Bacillati</taxon>
        <taxon>Actinomycetota</taxon>
        <taxon>Actinomycetes</taxon>
        <taxon>Kitasatosporales</taxon>
        <taxon>Streptomycetaceae</taxon>
        <taxon>Streptomyces</taxon>
    </lineage>
</organism>
<dbReference type="InterPro" id="IPR000682">
    <property type="entry name" value="PCMT"/>
</dbReference>
<sequence>MSYPDTETAKALRTALTQQLADDGYIRSPEWQSAVAETPRHIFVPVFYRQVRGKWEPVTAYDAGYFDAVYSDTSLTTQVTDGRPTSSSSQPSLMVQMLEGLGVEDGDKVGEVATGTGYNGGLICHRVGYKNFFTMEVDSELTRLAKARLGEVGYYPTVWAGDARNGFPAGVELDRLVVTCGFDVFPYPLARNVRSGGVIVCPLGWGNARLVVGKDGTLEGNFLAGGSYFMKVRGEGGTGSIPYPGEPASPTERRSALGLAELGEEGFRFVQSLVLPGIGDANEVDDEGNTIGYRMWGLDGSWAHVEGSTVRQSGPRRLWDAVEEAHTWFESHGRPARERFGVTIAPDGQRFWLDEPHRSVPVPVDDTRSV</sequence>
<evidence type="ECO:0000256" key="5">
    <source>
        <dbReference type="ARBA" id="ARBA00022490"/>
    </source>
</evidence>
<dbReference type="PANTHER" id="PTHR11579:SF0">
    <property type="entry name" value="PROTEIN-L-ISOASPARTATE(D-ASPARTATE) O-METHYLTRANSFERASE"/>
    <property type="match status" value="1"/>
</dbReference>
<dbReference type="GO" id="GO:0004719">
    <property type="term" value="F:protein-L-isoaspartate (D-aspartate) O-methyltransferase activity"/>
    <property type="evidence" value="ECO:0007669"/>
    <property type="project" value="UniProtKB-EC"/>
</dbReference>
<dbReference type="GO" id="GO:0005737">
    <property type="term" value="C:cytoplasm"/>
    <property type="evidence" value="ECO:0007669"/>
    <property type="project" value="UniProtKB-SubCell"/>
</dbReference>
<comment type="similarity">
    <text evidence="2">Belongs to the methyltransferase superfamily. L-isoaspartyl/D-aspartyl protein methyltransferase family.</text>
</comment>
<evidence type="ECO:0000256" key="7">
    <source>
        <dbReference type="ARBA" id="ARBA00022679"/>
    </source>
</evidence>
<dbReference type="Gene3D" id="3.40.50.150">
    <property type="entry name" value="Vaccinia Virus protein VP39"/>
    <property type="match status" value="1"/>
</dbReference>
<dbReference type="Pfam" id="PF01135">
    <property type="entry name" value="PCMT"/>
    <property type="match status" value="1"/>
</dbReference>
<evidence type="ECO:0000256" key="4">
    <source>
        <dbReference type="ARBA" id="ARBA00013346"/>
    </source>
</evidence>
<evidence type="ECO:0000256" key="10">
    <source>
        <dbReference type="ARBA" id="ARBA00031323"/>
    </source>
</evidence>
<evidence type="ECO:0000256" key="8">
    <source>
        <dbReference type="ARBA" id="ARBA00022691"/>
    </source>
</evidence>
<evidence type="ECO:0000313" key="12">
    <source>
        <dbReference type="EMBL" id="SFK36344.1"/>
    </source>
</evidence>
<evidence type="ECO:0000313" key="13">
    <source>
        <dbReference type="Proteomes" id="UP000198928"/>
    </source>
</evidence>
<name>A0A1I3YWU9_9ACTN</name>
<proteinExistence type="inferred from homology"/>
<comment type="subcellular location">
    <subcellularLocation>
        <location evidence="1">Cytoplasm</location>
    </subcellularLocation>
</comment>
<dbReference type="GO" id="GO:0032259">
    <property type="term" value="P:methylation"/>
    <property type="evidence" value="ECO:0007669"/>
    <property type="project" value="UniProtKB-KW"/>
</dbReference>
<evidence type="ECO:0000256" key="2">
    <source>
        <dbReference type="ARBA" id="ARBA00005369"/>
    </source>
</evidence>
<reference evidence="13" key="1">
    <citation type="submission" date="2016-10" db="EMBL/GenBank/DDBJ databases">
        <authorList>
            <person name="Varghese N."/>
            <person name="Submissions S."/>
        </authorList>
    </citation>
    <scope>NUCLEOTIDE SEQUENCE [LARGE SCALE GENOMIC DNA]</scope>
    <source>
        <strain evidence="13">PL19</strain>
    </source>
</reference>
<evidence type="ECO:0000256" key="1">
    <source>
        <dbReference type="ARBA" id="ARBA00004496"/>
    </source>
</evidence>
<evidence type="ECO:0000256" key="3">
    <source>
        <dbReference type="ARBA" id="ARBA00011890"/>
    </source>
</evidence>
<evidence type="ECO:0000256" key="9">
    <source>
        <dbReference type="ARBA" id="ARBA00030757"/>
    </source>
</evidence>
<keyword evidence="5" id="KW-0963">Cytoplasm</keyword>
<dbReference type="SUPFAM" id="SSF53335">
    <property type="entry name" value="S-adenosyl-L-methionine-dependent methyltransferases"/>
    <property type="match status" value="1"/>
</dbReference>
<keyword evidence="6 12" id="KW-0489">Methyltransferase</keyword>
<keyword evidence="13" id="KW-1185">Reference proteome</keyword>
<dbReference type="PANTHER" id="PTHR11579">
    <property type="entry name" value="PROTEIN-L-ISOASPARTATE O-METHYLTRANSFERASE"/>
    <property type="match status" value="1"/>
</dbReference>
<dbReference type="Proteomes" id="UP000198928">
    <property type="component" value="Unassembled WGS sequence"/>
</dbReference>
<accession>A0A1I3YWU9</accession>
<keyword evidence="7 12" id="KW-0808">Transferase</keyword>
<gene>
    <name evidence="12" type="ORF">SAMN05192584_105233</name>
</gene>
<evidence type="ECO:0000256" key="11">
    <source>
        <dbReference type="ARBA" id="ARBA00031350"/>
    </source>
</evidence>
<dbReference type="RefSeq" id="WP_175540945.1">
    <property type="nucleotide sequence ID" value="NZ_FOSG01000005.1"/>
</dbReference>
<keyword evidence="8" id="KW-0949">S-adenosyl-L-methionine</keyword>
<dbReference type="AlphaFoldDB" id="A0A1I3YWU9"/>
<dbReference type="EMBL" id="FOSG01000005">
    <property type="protein sequence ID" value="SFK36344.1"/>
    <property type="molecule type" value="Genomic_DNA"/>
</dbReference>